<feature type="region of interest" description="Disordered" evidence="1">
    <location>
        <begin position="383"/>
        <end position="440"/>
    </location>
</feature>
<keyword evidence="2" id="KW-0472">Membrane</keyword>
<reference evidence="3" key="1">
    <citation type="journal article" date="2023" name="Mol. Phylogenet. Evol.">
        <title>Genome-scale phylogeny and comparative genomics of the fungal order Sordariales.</title>
        <authorList>
            <person name="Hensen N."/>
            <person name="Bonometti L."/>
            <person name="Westerberg I."/>
            <person name="Brannstrom I.O."/>
            <person name="Guillou S."/>
            <person name="Cros-Aarteil S."/>
            <person name="Calhoun S."/>
            <person name="Haridas S."/>
            <person name="Kuo A."/>
            <person name="Mondo S."/>
            <person name="Pangilinan J."/>
            <person name="Riley R."/>
            <person name="LaButti K."/>
            <person name="Andreopoulos B."/>
            <person name="Lipzen A."/>
            <person name="Chen C."/>
            <person name="Yan M."/>
            <person name="Daum C."/>
            <person name="Ng V."/>
            <person name="Clum A."/>
            <person name="Steindorff A."/>
            <person name="Ohm R.A."/>
            <person name="Martin F."/>
            <person name="Silar P."/>
            <person name="Natvig D.O."/>
            <person name="Lalanne C."/>
            <person name="Gautier V."/>
            <person name="Ament-Velasquez S.L."/>
            <person name="Kruys A."/>
            <person name="Hutchinson M.I."/>
            <person name="Powell A.J."/>
            <person name="Barry K."/>
            <person name="Miller A.N."/>
            <person name="Grigoriev I.V."/>
            <person name="Debuchy R."/>
            <person name="Gladieux P."/>
            <person name="Hiltunen Thoren M."/>
            <person name="Johannesson H."/>
        </authorList>
    </citation>
    <scope>NUCLEOTIDE SEQUENCE</scope>
    <source>
        <strain evidence="3">CBS 757.83</strain>
    </source>
</reference>
<name>A0AAN6Q669_9PEZI</name>
<gene>
    <name evidence="3" type="ORF">N658DRAFT_444292</name>
</gene>
<evidence type="ECO:0000256" key="2">
    <source>
        <dbReference type="SAM" id="Phobius"/>
    </source>
</evidence>
<keyword evidence="4" id="KW-1185">Reference proteome</keyword>
<evidence type="ECO:0000313" key="3">
    <source>
        <dbReference type="EMBL" id="KAK4104303.1"/>
    </source>
</evidence>
<sequence length="440" mass="44185">MAAVTRSLAAAGADAIVHERFAAVETGVMLSPREYHLSPAQPLGKRQDGCNPGSHPCNEIGPAGASICCPNNQYCIINPRTTTLGACCHLGATCDSPCPEYQFQCATTLTLTAAGTTTTTTSPACCNRTCPQTSMFQCPPSLGGGCCAYGARCATGGQCLLVVAPTTSSSSAMSLSVTPPPPGCSTGQISCAATLGGGCCAATQSCTLVSGRAHCAATPAPEPTEGEGVSVVDADAGAGGSLSPGATAGVAVGVVVACGLVIGAVTWWCLRRRRRRMGMGEGEGYSSSGSRSRPAGVVGLVVGGSGGREMSDANSDVVSGSGGRLAGLTHDYFGPAPGMGPYSEGASAVTTPGMERGGVPLQPNEPGDIAVPVEIDSRLQDATRRTPPAGLPIPPPRAAESHVEDGQERYELYGSDVGQISPTLPSPFAGGMPSPNQRPR</sequence>
<dbReference type="Proteomes" id="UP001305647">
    <property type="component" value="Unassembled WGS sequence"/>
</dbReference>
<accession>A0AAN6Q669</accession>
<keyword evidence="2" id="KW-1133">Transmembrane helix</keyword>
<protein>
    <submittedName>
        <fullName evidence="3">Uncharacterized protein</fullName>
    </submittedName>
</protein>
<evidence type="ECO:0000256" key="1">
    <source>
        <dbReference type="SAM" id="MobiDB-lite"/>
    </source>
</evidence>
<feature type="compositionally biased region" description="Basic and acidic residues" evidence="1">
    <location>
        <begin position="399"/>
        <end position="411"/>
    </location>
</feature>
<organism evidence="3 4">
    <name type="scientific">Parathielavia hyrcaniae</name>
    <dbReference type="NCBI Taxonomy" id="113614"/>
    <lineage>
        <taxon>Eukaryota</taxon>
        <taxon>Fungi</taxon>
        <taxon>Dikarya</taxon>
        <taxon>Ascomycota</taxon>
        <taxon>Pezizomycotina</taxon>
        <taxon>Sordariomycetes</taxon>
        <taxon>Sordariomycetidae</taxon>
        <taxon>Sordariales</taxon>
        <taxon>Chaetomiaceae</taxon>
        <taxon>Parathielavia</taxon>
    </lineage>
</organism>
<dbReference type="AlphaFoldDB" id="A0AAN6Q669"/>
<feature type="transmembrane region" description="Helical" evidence="2">
    <location>
        <begin position="248"/>
        <end position="270"/>
    </location>
</feature>
<proteinExistence type="predicted"/>
<evidence type="ECO:0000313" key="4">
    <source>
        <dbReference type="Proteomes" id="UP001305647"/>
    </source>
</evidence>
<dbReference type="EMBL" id="MU863627">
    <property type="protein sequence ID" value="KAK4104303.1"/>
    <property type="molecule type" value="Genomic_DNA"/>
</dbReference>
<keyword evidence="2" id="KW-0812">Transmembrane</keyword>
<comment type="caution">
    <text evidence="3">The sequence shown here is derived from an EMBL/GenBank/DDBJ whole genome shotgun (WGS) entry which is preliminary data.</text>
</comment>
<reference evidence="3" key="2">
    <citation type="submission" date="2023-05" db="EMBL/GenBank/DDBJ databases">
        <authorList>
            <consortium name="Lawrence Berkeley National Laboratory"/>
            <person name="Steindorff A."/>
            <person name="Hensen N."/>
            <person name="Bonometti L."/>
            <person name="Westerberg I."/>
            <person name="Brannstrom I.O."/>
            <person name="Guillou S."/>
            <person name="Cros-Aarteil S."/>
            <person name="Calhoun S."/>
            <person name="Haridas S."/>
            <person name="Kuo A."/>
            <person name="Mondo S."/>
            <person name="Pangilinan J."/>
            <person name="Riley R."/>
            <person name="Labutti K."/>
            <person name="Andreopoulos B."/>
            <person name="Lipzen A."/>
            <person name="Chen C."/>
            <person name="Yanf M."/>
            <person name="Daum C."/>
            <person name="Ng V."/>
            <person name="Clum A."/>
            <person name="Ohm R."/>
            <person name="Martin F."/>
            <person name="Silar P."/>
            <person name="Natvig D."/>
            <person name="Lalanne C."/>
            <person name="Gautier V."/>
            <person name="Ament-Velasquez S.L."/>
            <person name="Kruys A."/>
            <person name="Hutchinson M.I."/>
            <person name="Powell A.J."/>
            <person name="Barry K."/>
            <person name="Miller A.N."/>
            <person name="Grigoriev I.V."/>
            <person name="Debuchy R."/>
            <person name="Gladieux P."/>
            <person name="Thoren M.H."/>
            <person name="Johannesson H."/>
        </authorList>
    </citation>
    <scope>NUCLEOTIDE SEQUENCE</scope>
    <source>
        <strain evidence="3">CBS 757.83</strain>
    </source>
</reference>